<keyword evidence="2" id="KW-1185">Reference proteome</keyword>
<dbReference type="Proteomes" id="UP000648187">
    <property type="component" value="Unassembled WGS sequence"/>
</dbReference>
<evidence type="ECO:0000313" key="2">
    <source>
        <dbReference type="Proteomes" id="UP000648187"/>
    </source>
</evidence>
<comment type="caution">
    <text evidence="1">The sequence shown here is derived from an EMBL/GenBank/DDBJ whole genome shotgun (WGS) entry which is preliminary data.</text>
</comment>
<organism evidence="1 2">
    <name type="scientific">Spodoptera exigua</name>
    <name type="common">Beet armyworm</name>
    <name type="synonym">Noctua fulgens</name>
    <dbReference type="NCBI Taxonomy" id="7107"/>
    <lineage>
        <taxon>Eukaryota</taxon>
        <taxon>Metazoa</taxon>
        <taxon>Ecdysozoa</taxon>
        <taxon>Arthropoda</taxon>
        <taxon>Hexapoda</taxon>
        <taxon>Insecta</taxon>
        <taxon>Pterygota</taxon>
        <taxon>Neoptera</taxon>
        <taxon>Endopterygota</taxon>
        <taxon>Lepidoptera</taxon>
        <taxon>Glossata</taxon>
        <taxon>Ditrysia</taxon>
        <taxon>Noctuoidea</taxon>
        <taxon>Noctuidae</taxon>
        <taxon>Amphipyrinae</taxon>
        <taxon>Spodoptera</taxon>
    </lineage>
</organism>
<reference evidence="1" key="1">
    <citation type="submission" date="2020-08" db="EMBL/GenBank/DDBJ databases">
        <title>Spodoptera exigua strain:BAW_Kor-Di-RS1 Genome sequencing and assembly.</title>
        <authorList>
            <person name="Kim J."/>
            <person name="Nam H.Y."/>
            <person name="Kwon M."/>
            <person name="Choi J.H."/>
            <person name="Cho S.R."/>
            <person name="Kim G.-H."/>
        </authorList>
    </citation>
    <scope>NUCLEOTIDE SEQUENCE</scope>
    <source>
        <strain evidence="1">BAW_Kor-Di-RS1</strain>
        <tissue evidence="1">Whole-body</tissue>
    </source>
</reference>
<sequence length="117" mass="13542">MFLIKQYCLRGYTELRVLRSVRPADWTIQTVLGSAGVGTRRMWVYSSFWAPLYDRRILNYRVDARFQPDAAQQARGQYAARYGYRGEKLIADIGNGKGLTDEPTDTQIYGDVKFQYT</sequence>
<proteinExistence type="predicted"/>
<protein>
    <submittedName>
        <fullName evidence="1">Uncharacterized protein</fullName>
    </submittedName>
</protein>
<dbReference type="AlphaFoldDB" id="A0A835GFW4"/>
<dbReference type="EMBL" id="JACKWZ010000143">
    <property type="protein sequence ID" value="KAF9414071.1"/>
    <property type="molecule type" value="Genomic_DNA"/>
</dbReference>
<gene>
    <name evidence="1" type="ORF">HW555_007900</name>
</gene>
<evidence type="ECO:0000313" key="1">
    <source>
        <dbReference type="EMBL" id="KAF9414071.1"/>
    </source>
</evidence>
<name>A0A835GFW4_SPOEX</name>
<accession>A0A835GFW4</accession>